<organism evidence="1">
    <name type="scientific">uncultured Thiotrichaceae bacterium</name>
    <dbReference type="NCBI Taxonomy" id="298394"/>
    <lineage>
        <taxon>Bacteria</taxon>
        <taxon>Pseudomonadati</taxon>
        <taxon>Pseudomonadota</taxon>
        <taxon>Gammaproteobacteria</taxon>
        <taxon>Thiotrichales</taxon>
        <taxon>Thiotrichaceae</taxon>
        <taxon>environmental samples</taxon>
    </lineage>
</organism>
<protein>
    <submittedName>
        <fullName evidence="1">Cl-channel voltage-gated family protein</fullName>
    </submittedName>
</protein>
<evidence type="ECO:0000313" key="1">
    <source>
        <dbReference type="EMBL" id="CAA6806594.1"/>
    </source>
</evidence>
<dbReference type="AlphaFoldDB" id="A0A6S6SDZ7"/>
<gene>
    <name evidence="1" type="ORF">HELGO_WM32492</name>
</gene>
<accession>A0A6S6SDZ7</accession>
<name>A0A6S6SDZ7_9GAMM</name>
<proteinExistence type="predicted"/>
<sequence length="149" mass="16820">MFISLLQARGLDHASSPVMQRLRMIGAASVMNRSFVLCKNELPIDLAKNLLNKEVQWLVITDTENKPQEMVRTLDLQGFIETHPDVETIILSEIPGHRLQLTALSVRASLQEGLDQLNSQGAEALYLHREGRINIYGVITRAQVEKNYL</sequence>
<dbReference type="EMBL" id="CACVAV010000107">
    <property type="protein sequence ID" value="CAA6806594.1"/>
    <property type="molecule type" value="Genomic_DNA"/>
</dbReference>
<reference evidence="1" key="1">
    <citation type="submission" date="2020-01" db="EMBL/GenBank/DDBJ databases">
        <authorList>
            <person name="Meier V. D."/>
            <person name="Meier V D."/>
        </authorList>
    </citation>
    <scope>NUCLEOTIDE SEQUENCE</scope>
    <source>
        <strain evidence="1">HLG_WM_MAG_08</strain>
    </source>
</reference>